<dbReference type="EMBL" id="CM023474">
    <property type="protein sequence ID" value="KAH7948682.1"/>
    <property type="molecule type" value="Genomic_DNA"/>
</dbReference>
<gene>
    <name evidence="1" type="ORF">HPB49_000734</name>
</gene>
<protein>
    <submittedName>
        <fullName evidence="1">Uncharacterized protein</fullName>
    </submittedName>
</protein>
<reference evidence="1" key="1">
    <citation type="submission" date="2020-05" db="EMBL/GenBank/DDBJ databases">
        <title>Large-scale comparative analyses of tick genomes elucidate their genetic diversity and vector capacities.</title>
        <authorList>
            <person name="Jia N."/>
            <person name="Wang J."/>
            <person name="Shi W."/>
            <person name="Du L."/>
            <person name="Sun Y."/>
            <person name="Zhan W."/>
            <person name="Jiang J."/>
            <person name="Wang Q."/>
            <person name="Zhang B."/>
            <person name="Ji P."/>
            <person name="Sakyi L.B."/>
            <person name="Cui X."/>
            <person name="Yuan T."/>
            <person name="Jiang B."/>
            <person name="Yang W."/>
            <person name="Lam T.T.-Y."/>
            <person name="Chang Q."/>
            <person name="Ding S."/>
            <person name="Wang X."/>
            <person name="Zhu J."/>
            <person name="Ruan X."/>
            <person name="Zhao L."/>
            <person name="Wei J."/>
            <person name="Que T."/>
            <person name="Du C."/>
            <person name="Cheng J."/>
            <person name="Dai P."/>
            <person name="Han X."/>
            <person name="Huang E."/>
            <person name="Gao Y."/>
            <person name="Liu J."/>
            <person name="Shao H."/>
            <person name="Ye R."/>
            <person name="Li L."/>
            <person name="Wei W."/>
            <person name="Wang X."/>
            <person name="Wang C."/>
            <person name="Yang T."/>
            <person name="Huo Q."/>
            <person name="Li W."/>
            <person name="Guo W."/>
            <person name="Chen H."/>
            <person name="Zhou L."/>
            <person name="Ni X."/>
            <person name="Tian J."/>
            <person name="Zhou Y."/>
            <person name="Sheng Y."/>
            <person name="Liu T."/>
            <person name="Pan Y."/>
            <person name="Xia L."/>
            <person name="Li J."/>
            <person name="Zhao F."/>
            <person name="Cao W."/>
        </authorList>
    </citation>
    <scope>NUCLEOTIDE SEQUENCE</scope>
    <source>
        <strain evidence="1">Dsil-2018</strain>
    </source>
</reference>
<proteinExistence type="predicted"/>
<keyword evidence="2" id="KW-1185">Reference proteome</keyword>
<evidence type="ECO:0000313" key="1">
    <source>
        <dbReference type="EMBL" id="KAH7948682.1"/>
    </source>
</evidence>
<evidence type="ECO:0000313" key="2">
    <source>
        <dbReference type="Proteomes" id="UP000821865"/>
    </source>
</evidence>
<dbReference type="Proteomes" id="UP000821865">
    <property type="component" value="Chromosome 5"/>
</dbReference>
<comment type="caution">
    <text evidence="1">The sequence shown here is derived from an EMBL/GenBank/DDBJ whole genome shotgun (WGS) entry which is preliminary data.</text>
</comment>
<sequence>MRCASLLLLLAAAVAAQDSSVQPSASPPEPSSTSAGVPETPSEAAPAVTPAVVSAVAPAAAPVPAPEETPSDDDGEDELTERQTLSKAATLLCRTSPRGKNDPNVRGFAYTVCVNRECMQAGTSKDMQTCTTIFNQSRRKYRQLFNARIEAGVISACRLRCYNPNTAESLRVNRDDGERCQNRLYEGTCRGGVCRSPNDAIAAIGSVIPIPYQEANAFSKPDDHGVQVEEPGFGEEFDHDGFHSDRFEDSFGGRPQQTHFDAEPAPAVVQATNGTAGA</sequence>
<name>A0ACB8CNT0_DERSI</name>
<organism evidence="1 2">
    <name type="scientific">Dermacentor silvarum</name>
    <name type="common">Tick</name>
    <dbReference type="NCBI Taxonomy" id="543639"/>
    <lineage>
        <taxon>Eukaryota</taxon>
        <taxon>Metazoa</taxon>
        <taxon>Ecdysozoa</taxon>
        <taxon>Arthropoda</taxon>
        <taxon>Chelicerata</taxon>
        <taxon>Arachnida</taxon>
        <taxon>Acari</taxon>
        <taxon>Parasitiformes</taxon>
        <taxon>Ixodida</taxon>
        <taxon>Ixodoidea</taxon>
        <taxon>Ixodidae</taxon>
        <taxon>Rhipicephalinae</taxon>
        <taxon>Dermacentor</taxon>
    </lineage>
</organism>
<accession>A0ACB8CNT0</accession>